<proteinExistence type="predicted"/>
<reference evidence="1 2" key="1">
    <citation type="submission" date="2020-02" db="EMBL/GenBank/DDBJ databases">
        <authorList>
            <person name="Zheng R.K."/>
            <person name="Sun C.M."/>
        </authorList>
    </citation>
    <scope>NUCLEOTIDE SEQUENCE [LARGE SCALE GENOMIC DNA]</scope>
    <source>
        <strain evidence="2">zrk23</strain>
    </source>
</reference>
<keyword evidence="2" id="KW-1185">Reference proteome</keyword>
<dbReference type="KEGG" id="spzr:G5C33_01985"/>
<accession>A0A6G6Y1J1</accession>
<evidence type="ECO:0000313" key="2">
    <source>
        <dbReference type="Proteomes" id="UP000501568"/>
    </source>
</evidence>
<name>A0A6G6Y1J1_9SPHN</name>
<protein>
    <submittedName>
        <fullName evidence="1">Uncharacterized protein</fullName>
    </submittedName>
</protein>
<dbReference type="AlphaFoldDB" id="A0A6G6Y1J1"/>
<organism evidence="1 2">
    <name type="scientific">Stakelama tenebrarum</name>
    <dbReference type="NCBI Taxonomy" id="2711215"/>
    <lineage>
        <taxon>Bacteria</taxon>
        <taxon>Pseudomonadati</taxon>
        <taxon>Pseudomonadota</taxon>
        <taxon>Alphaproteobacteria</taxon>
        <taxon>Sphingomonadales</taxon>
        <taxon>Sphingomonadaceae</taxon>
        <taxon>Stakelama</taxon>
    </lineage>
</organism>
<sequence>MVRKPVLLLVLALMGAGCTSVEHRTARFAPLSCAQLETALDYETRAERSARRNGVVAGVASIFESGSEEDVLELDSDMSFLEADDRRLSVRAIRAEQQRRCPTSFDTAEAMR</sequence>
<dbReference type="Proteomes" id="UP000501568">
    <property type="component" value="Chromosome"/>
</dbReference>
<dbReference type="PROSITE" id="PS51257">
    <property type="entry name" value="PROKAR_LIPOPROTEIN"/>
    <property type="match status" value="1"/>
</dbReference>
<evidence type="ECO:0000313" key="1">
    <source>
        <dbReference type="EMBL" id="QIG78677.1"/>
    </source>
</evidence>
<gene>
    <name evidence="1" type="ORF">G5C33_01985</name>
</gene>
<dbReference type="EMBL" id="CP049109">
    <property type="protein sequence ID" value="QIG78677.1"/>
    <property type="molecule type" value="Genomic_DNA"/>
</dbReference>